<dbReference type="AlphaFoldDB" id="A0A2T9XYA2"/>
<comment type="caution">
    <text evidence="1">The sequence shown here is derived from an EMBL/GenBank/DDBJ whole genome shotgun (WGS) entry which is preliminary data.</text>
</comment>
<organism evidence="1 2">
    <name type="scientific">Smittium megazygosporum</name>
    <dbReference type="NCBI Taxonomy" id="133381"/>
    <lineage>
        <taxon>Eukaryota</taxon>
        <taxon>Fungi</taxon>
        <taxon>Fungi incertae sedis</taxon>
        <taxon>Zoopagomycota</taxon>
        <taxon>Kickxellomycotina</taxon>
        <taxon>Harpellomycetes</taxon>
        <taxon>Harpellales</taxon>
        <taxon>Legeriomycetaceae</taxon>
        <taxon>Smittium</taxon>
    </lineage>
</organism>
<dbReference type="InterPro" id="IPR002110">
    <property type="entry name" value="Ankyrin_rpt"/>
</dbReference>
<keyword evidence="2" id="KW-1185">Reference proteome</keyword>
<dbReference type="Proteomes" id="UP000245609">
    <property type="component" value="Unassembled WGS sequence"/>
</dbReference>
<evidence type="ECO:0000313" key="2">
    <source>
        <dbReference type="Proteomes" id="UP000245609"/>
    </source>
</evidence>
<proteinExistence type="predicted"/>
<sequence>QTEIIQPSICEGENFRHVNTVLRRGAGRDSLGIVKAVLEHIKLLLDRGADIHADSEYAWREASRNRHVEAAKLLLDCGADIHSENHYYLSLASERGYRELAKVISNYESDIHAQNDDALKFATQF</sequence>
<dbReference type="InterPro" id="IPR036770">
    <property type="entry name" value="Ankyrin_rpt-contain_sf"/>
</dbReference>
<name>A0A2T9XYA2_9FUNG</name>
<dbReference type="Gene3D" id="1.25.40.20">
    <property type="entry name" value="Ankyrin repeat-containing domain"/>
    <property type="match status" value="1"/>
</dbReference>
<gene>
    <name evidence="1" type="ORF">BB560_007185</name>
</gene>
<dbReference type="OrthoDB" id="194358at2759"/>
<reference evidence="1 2" key="1">
    <citation type="journal article" date="2018" name="MBio">
        <title>Comparative Genomics Reveals the Core Gene Toolbox for the Fungus-Insect Symbiosis.</title>
        <authorList>
            <person name="Wang Y."/>
            <person name="Stata M."/>
            <person name="Wang W."/>
            <person name="Stajich J.E."/>
            <person name="White M.M."/>
            <person name="Moncalvo J.M."/>
        </authorList>
    </citation>
    <scope>NUCLEOTIDE SEQUENCE [LARGE SCALE GENOMIC DNA]</scope>
    <source>
        <strain evidence="1 2">SC-DP-2</strain>
    </source>
</reference>
<dbReference type="EMBL" id="MBFS01003752">
    <property type="protein sequence ID" value="PVU85014.1"/>
    <property type="molecule type" value="Genomic_DNA"/>
</dbReference>
<dbReference type="SUPFAM" id="SSF48403">
    <property type="entry name" value="Ankyrin repeat"/>
    <property type="match status" value="1"/>
</dbReference>
<accession>A0A2T9XYA2</accession>
<evidence type="ECO:0000313" key="1">
    <source>
        <dbReference type="EMBL" id="PVU85014.1"/>
    </source>
</evidence>
<feature type="non-terminal residue" evidence="1">
    <location>
        <position position="1"/>
    </location>
</feature>
<evidence type="ECO:0008006" key="3">
    <source>
        <dbReference type="Google" id="ProtNLM"/>
    </source>
</evidence>
<dbReference type="Pfam" id="PF12796">
    <property type="entry name" value="Ank_2"/>
    <property type="match status" value="1"/>
</dbReference>
<protein>
    <recommendedName>
        <fullName evidence="3">Ankyrin repeat protein</fullName>
    </recommendedName>
</protein>